<dbReference type="SMART" id="SM00827">
    <property type="entry name" value="PKS_AT"/>
    <property type="match status" value="1"/>
</dbReference>
<dbReference type="InterPro" id="IPR057326">
    <property type="entry name" value="KR_dom"/>
</dbReference>
<dbReference type="PANTHER" id="PTHR43775">
    <property type="entry name" value="FATTY ACID SYNTHASE"/>
    <property type="match status" value="1"/>
</dbReference>
<dbReference type="SMART" id="SM00825">
    <property type="entry name" value="PKS_KS"/>
    <property type="match status" value="1"/>
</dbReference>
<name>A0ABT5D4H0_9BACT</name>
<dbReference type="PANTHER" id="PTHR43775:SF37">
    <property type="entry name" value="SI:DKEY-61P9.11"/>
    <property type="match status" value="1"/>
</dbReference>
<dbReference type="SUPFAM" id="SSF52151">
    <property type="entry name" value="FabD/lysophospholipase-like"/>
    <property type="match status" value="1"/>
</dbReference>
<evidence type="ECO:0000256" key="1">
    <source>
        <dbReference type="ARBA" id="ARBA00022450"/>
    </source>
</evidence>
<dbReference type="Pfam" id="PF00550">
    <property type="entry name" value="PP-binding"/>
    <property type="match status" value="1"/>
</dbReference>
<evidence type="ECO:0000256" key="4">
    <source>
        <dbReference type="ARBA" id="ARBA00023268"/>
    </source>
</evidence>
<dbReference type="PROSITE" id="PS52004">
    <property type="entry name" value="KS3_2"/>
    <property type="match status" value="1"/>
</dbReference>
<dbReference type="Pfam" id="PF08240">
    <property type="entry name" value="ADH_N"/>
    <property type="match status" value="1"/>
</dbReference>
<dbReference type="InterPro" id="IPR050091">
    <property type="entry name" value="PKS_NRPS_Biosynth_Enz"/>
</dbReference>
<dbReference type="Gene3D" id="3.40.47.10">
    <property type="match status" value="1"/>
</dbReference>
<dbReference type="SUPFAM" id="SSF47336">
    <property type="entry name" value="ACP-like"/>
    <property type="match status" value="1"/>
</dbReference>
<feature type="domain" description="Ketosynthase family 3 (KS3)" evidence="7">
    <location>
        <begin position="23"/>
        <end position="441"/>
    </location>
</feature>
<dbReference type="InterPro" id="IPR032821">
    <property type="entry name" value="PKS_assoc"/>
</dbReference>
<dbReference type="InterPro" id="IPR036291">
    <property type="entry name" value="NAD(P)-bd_dom_sf"/>
</dbReference>
<dbReference type="Pfam" id="PF00698">
    <property type="entry name" value="Acyl_transf_1"/>
    <property type="match status" value="2"/>
</dbReference>
<dbReference type="InterPro" id="IPR006162">
    <property type="entry name" value="Ppantetheine_attach_site"/>
</dbReference>
<dbReference type="InterPro" id="IPR013154">
    <property type="entry name" value="ADH-like_N"/>
</dbReference>
<dbReference type="SUPFAM" id="SSF50129">
    <property type="entry name" value="GroES-like"/>
    <property type="match status" value="1"/>
</dbReference>
<dbReference type="InterPro" id="IPR020843">
    <property type="entry name" value="ER"/>
</dbReference>
<dbReference type="InterPro" id="IPR014031">
    <property type="entry name" value="Ketoacyl_synth_C"/>
</dbReference>
<feature type="compositionally biased region" description="Low complexity" evidence="5">
    <location>
        <begin position="836"/>
        <end position="846"/>
    </location>
</feature>
<keyword evidence="4" id="KW-0511">Multifunctional enzyme</keyword>
<feature type="domain" description="Carrier" evidence="6">
    <location>
        <begin position="1698"/>
        <end position="1775"/>
    </location>
</feature>
<keyword evidence="1" id="KW-0596">Phosphopantetheine</keyword>
<dbReference type="Gene3D" id="3.40.50.720">
    <property type="entry name" value="NAD(P)-binding Rossmann-like Domain"/>
    <property type="match status" value="3"/>
</dbReference>
<dbReference type="PROSITE" id="PS00012">
    <property type="entry name" value="PHOSPHOPANTETHEINE"/>
    <property type="match status" value="1"/>
</dbReference>
<dbReference type="Proteomes" id="UP001221838">
    <property type="component" value="Unassembled WGS sequence"/>
</dbReference>
<protein>
    <submittedName>
        <fullName evidence="8">Type I polyketide synthase</fullName>
    </submittedName>
</protein>
<dbReference type="InterPro" id="IPR001227">
    <property type="entry name" value="Ac_transferase_dom_sf"/>
</dbReference>
<evidence type="ECO:0000256" key="5">
    <source>
        <dbReference type="SAM" id="MobiDB-lite"/>
    </source>
</evidence>
<proteinExistence type="predicted"/>
<dbReference type="Gene3D" id="3.40.366.10">
    <property type="entry name" value="Malonyl-Coenzyme A Acyl Carrier Protein, domain 2"/>
    <property type="match status" value="2"/>
</dbReference>
<dbReference type="SMART" id="SM01294">
    <property type="entry name" value="PKS_PP_betabranch"/>
    <property type="match status" value="1"/>
</dbReference>
<dbReference type="EMBL" id="JAQNDM010000002">
    <property type="protein sequence ID" value="MDC0708569.1"/>
    <property type="molecule type" value="Genomic_DNA"/>
</dbReference>
<dbReference type="SUPFAM" id="SSF51735">
    <property type="entry name" value="NAD(P)-binding Rossmann-fold domains"/>
    <property type="match status" value="3"/>
</dbReference>
<comment type="caution">
    <text evidence="8">The sequence shown here is derived from an EMBL/GenBank/DDBJ whole genome shotgun (WGS) entry which is preliminary data.</text>
</comment>
<evidence type="ECO:0000313" key="9">
    <source>
        <dbReference type="Proteomes" id="UP001221838"/>
    </source>
</evidence>
<dbReference type="RefSeq" id="WP_272146044.1">
    <property type="nucleotide sequence ID" value="NZ_JAQNDM010000002.1"/>
</dbReference>
<dbReference type="InterPro" id="IPR016039">
    <property type="entry name" value="Thiolase-like"/>
</dbReference>
<dbReference type="Pfam" id="PF02801">
    <property type="entry name" value="Ketoacyl-synt_C"/>
    <property type="match status" value="1"/>
</dbReference>
<dbReference type="SMART" id="SM00829">
    <property type="entry name" value="PKS_ER"/>
    <property type="match status" value="1"/>
</dbReference>
<dbReference type="PROSITE" id="PS50075">
    <property type="entry name" value="CARRIER"/>
    <property type="match status" value="1"/>
</dbReference>
<dbReference type="InterPro" id="IPR016035">
    <property type="entry name" value="Acyl_Trfase/lysoPLipase"/>
</dbReference>
<dbReference type="InterPro" id="IPR036736">
    <property type="entry name" value="ACP-like_sf"/>
</dbReference>
<evidence type="ECO:0000256" key="3">
    <source>
        <dbReference type="ARBA" id="ARBA00022679"/>
    </source>
</evidence>
<sequence length="1827" mass="194099">MNRVLRALEQAEAKIVALEQRRDEPIAIVGLGCRLPKGDSPDAFWRALDAGVDAVSEIPESRWRLDSSLRKARWAALLDDNDVMGFDAGFFGISPREAAAIDPQQRLFLEVSVEALEDAGIPLESVRGSRTGVFVGMMTLDYQHLSMERPIDKLDIYTSTGIGACFGSGRLSHILGFEGPSLSTDAACSSSLVALHLACQSLRTRECDLAVAGGVNLMLSPWTMHLFVNMQALSPEGRCRTFDAGSNGFVRGEGCGAIALKRLSDALRDGDSIRALVRGSAVNHNGRSSGLTAPSVLAQRALLQQALAAAQVQPQDVGYIEAHGIGTPLGDPVEIEALKTVLGAPRADGSNCVVGSVKTNVGHLEAAAGIAGIIKTVLAFEHERLPPHLHLEALNPRIELQGTALTISSAGQAWPRGARPRRAGVSAFGLSGTNAHVVLEEAPAPTGSEADLPADAQPHIVVVTARSEASLRRLAGRYASYLEAEPTPALRNIAYTTTRRRSHHPHRLAVVSKTSGELASSLRKWLDGGETPHLRAGRAAPSGATIVFLYSGDIGTWRALGRELDKRSEAFHGALQQCQVAFSALGAGIPLLELLRATVAERPEFFEPMLFALQVAVTAEWRACGVVPDRVLGDGVGEMAAAHAAGILSLEAAAEVVWRRSEAIARSGEHSPPLHAGTAAALESALRALAPKDGHIPFFSTVTGEREPGESLSGTYWARHLREPARLGEALQQALGGEPGVVVQVNASPSTTAAVTQLIAPGGNQARVRVASSLRPDAPGRQALLEALAEVFVAGGAVAWAEGPHASGRLVRLPTYAWELERHWLERADGAPVSTPAARPPDGAGAAEREEKERKASPLLVQRWQPRAPGREAQGELSQTGGKWLLVSNGEPRSERLSALLRAAGQDVTSWQWGDSDADIEATLSMAFGEEEARGIVVLGGSTRSLPGPSDGVGLQAQVERECRDVLQLAQRAAQRRWRRSAPRLWLLTESSQRVVPDEVSGEAPTASLRGAALWGLGRTISLEHPELRCTRLDLEAQAELELVAAELLRDASDEELGLRGTSWYAGHLERPGHAPTQANREPSQGRPFRLELDRAGILDQMKFRVAQVLPPGPGQVRVKVASAGLNFMDVMTAIGIYPGANTGGLEPIVLGGECAGVIEAVGPGVEAFSVGDQVVAVGRGCFGSSLTTDAAYVQRRPEGLDTVLAGGVPIVFLTAWYALITLGRLQPKERVLIHSAASGVGLAAVQIAQWRGADIYVTAGTEEKRALLRQMGLTTVLDSRTQAFAAEVLGATGGEGVDMVLNSLSGESIESSLSTLASDGRFFEIGKTDIYSADRALSLLPFRKRISYQAVDLLGLAQERKQRFATLFAEVMDAFASGVLRPLPTEVFGAANTLEAFRHMASGRHTGKLVVKVEGAEVEVEQSKAPVIDERASYLVTGGSSALGLSLTEWLVEQGARRIVWLSGRGLAGVPASEATRLEALRARGLELKACVGDVSRQGEVAAAVAAAEALGPLRGVVHAADVDDGAGARSSTEPSAVMTPKVAGAWNVHLATERAPLDFFVLCSSTSALLGAPGLAWDAAANALLDGLARHRRSRGQVALSVQWGPVAADDGGGTLAAGGVWSLAPHEAWQALRALLAAGTDSAGVIRFNARQLIEYHPHLATGTRFLPLLASGDEPIQGGDRALLARLAKASEAERIALIEQLVRQQLSQLLRADLERIEQDVPFKSLGIDSLMGLELRNRLEAALGISLSAALLWAYPDMRSLREYLLSRLIVSVPPVVEERGPAVPRDATDQSALLDLRQLSDEQKAARLEQELESLERLLQ</sequence>
<dbReference type="PROSITE" id="PS00606">
    <property type="entry name" value="KS3_1"/>
    <property type="match status" value="1"/>
</dbReference>
<dbReference type="InterPro" id="IPR013968">
    <property type="entry name" value="PKS_KR"/>
</dbReference>
<evidence type="ECO:0000313" key="8">
    <source>
        <dbReference type="EMBL" id="MDC0708569.1"/>
    </source>
</evidence>
<dbReference type="CDD" id="cd00833">
    <property type="entry name" value="PKS"/>
    <property type="match status" value="1"/>
</dbReference>
<dbReference type="SMART" id="SM00823">
    <property type="entry name" value="PKS_PP"/>
    <property type="match status" value="1"/>
</dbReference>
<dbReference type="InterPro" id="IPR020841">
    <property type="entry name" value="PKS_Beta-ketoAc_synthase_dom"/>
</dbReference>
<dbReference type="SUPFAM" id="SSF53901">
    <property type="entry name" value="Thiolase-like"/>
    <property type="match status" value="1"/>
</dbReference>
<keyword evidence="3" id="KW-0808">Transferase</keyword>
<gene>
    <name evidence="8" type="ORF">POL68_08815</name>
</gene>
<feature type="compositionally biased region" description="Basic and acidic residues" evidence="5">
    <location>
        <begin position="847"/>
        <end position="856"/>
    </location>
</feature>
<organism evidence="8 9">
    <name type="scientific">Stigmatella ashevillensis</name>
    <dbReference type="NCBI Taxonomy" id="2995309"/>
    <lineage>
        <taxon>Bacteria</taxon>
        <taxon>Pseudomonadati</taxon>
        <taxon>Myxococcota</taxon>
        <taxon>Myxococcia</taxon>
        <taxon>Myxococcales</taxon>
        <taxon>Cystobacterineae</taxon>
        <taxon>Archangiaceae</taxon>
        <taxon>Stigmatella</taxon>
    </lineage>
</organism>
<evidence type="ECO:0000256" key="2">
    <source>
        <dbReference type="ARBA" id="ARBA00022553"/>
    </source>
</evidence>
<evidence type="ECO:0000259" key="7">
    <source>
        <dbReference type="PROSITE" id="PS52004"/>
    </source>
</evidence>
<keyword evidence="2" id="KW-0597">Phosphoprotein</keyword>
<dbReference type="InterPro" id="IPR020806">
    <property type="entry name" value="PKS_PP-bd"/>
</dbReference>
<dbReference type="Pfam" id="PF00109">
    <property type="entry name" value="ketoacyl-synt"/>
    <property type="match status" value="1"/>
</dbReference>
<dbReference type="SMART" id="SM00822">
    <property type="entry name" value="PKS_KR"/>
    <property type="match status" value="1"/>
</dbReference>
<accession>A0ABT5D4H0</accession>
<dbReference type="InterPro" id="IPR014043">
    <property type="entry name" value="Acyl_transferase_dom"/>
</dbReference>
<dbReference type="CDD" id="cd05195">
    <property type="entry name" value="enoyl_red"/>
    <property type="match status" value="1"/>
</dbReference>
<dbReference type="InterPro" id="IPR014030">
    <property type="entry name" value="Ketoacyl_synth_N"/>
</dbReference>
<dbReference type="InterPro" id="IPR018201">
    <property type="entry name" value="Ketoacyl_synth_AS"/>
</dbReference>
<reference evidence="8 9" key="1">
    <citation type="submission" date="2022-11" db="EMBL/GenBank/DDBJ databases">
        <title>Minimal conservation of predation-associated metabolite biosynthetic gene clusters underscores biosynthetic potential of Myxococcota including descriptions for ten novel species: Archangium lansinium sp. nov., Myxococcus landrumus sp. nov., Nannocystis bai.</title>
        <authorList>
            <person name="Ahearne A."/>
            <person name="Stevens C."/>
            <person name="Dowd S."/>
        </authorList>
    </citation>
    <scope>NUCLEOTIDE SEQUENCE [LARGE SCALE GENOMIC DNA]</scope>
    <source>
        <strain evidence="8 9">NCWAL01</strain>
    </source>
</reference>
<dbReference type="InterPro" id="IPR011032">
    <property type="entry name" value="GroES-like_sf"/>
</dbReference>
<dbReference type="Pfam" id="PF13602">
    <property type="entry name" value="ADH_zinc_N_2"/>
    <property type="match status" value="1"/>
</dbReference>
<dbReference type="Pfam" id="PF08659">
    <property type="entry name" value="KR"/>
    <property type="match status" value="1"/>
</dbReference>
<keyword evidence="9" id="KW-1185">Reference proteome</keyword>
<dbReference type="InterPro" id="IPR009081">
    <property type="entry name" value="PP-bd_ACP"/>
</dbReference>
<dbReference type="Gene3D" id="1.10.1200.10">
    <property type="entry name" value="ACP-like"/>
    <property type="match status" value="1"/>
</dbReference>
<dbReference type="Pfam" id="PF16197">
    <property type="entry name" value="KAsynt_C_assoc"/>
    <property type="match status" value="1"/>
</dbReference>
<dbReference type="Gene3D" id="3.90.180.10">
    <property type="entry name" value="Medium-chain alcohol dehydrogenases, catalytic domain"/>
    <property type="match status" value="1"/>
</dbReference>
<feature type="region of interest" description="Disordered" evidence="5">
    <location>
        <begin position="829"/>
        <end position="858"/>
    </location>
</feature>
<evidence type="ECO:0000259" key="6">
    <source>
        <dbReference type="PROSITE" id="PS50075"/>
    </source>
</evidence>
<dbReference type="Gene3D" id="3.30.70.3290">
    <property type="match status" value="2"/>
</dbReference>